<evidence type="ECO:0000256" key="6">
    <source>
        <dbReference type="SAM" id="Phobius"/>
    </source>
</evidence>
<feature type="transmembrane region" description="Helical" evidence="6">
    <location>
        <begin position="143"/>
        <end position="160"/>
    </location>
</feature>
<gene>
    <name evidence="7" type="ORF">SporoS204_05160</name>
</gene>
<feature type="transmembrane region" description="Helical" evidence="6">
    <location>
        <begin position="165"/>
        <end position="182"/>
    </location>
</feature>
<keyword evidence="5 6" id="KW-0472">Membrane</keyword>
<feature type="transmembrane region" description="Helical" evidence="6">
    <location>
        <begin position="18"/>
        <end position="36"/>
    </location>
</feature>
<protein>
    <submittedName>
        <fullName evidence="7">C4-dicarboxylate ABC transporter</fullName>
    </submittedName>
</protein>
<dbReference type="PANTHER" id="PTHR43652:SF2">
    <property type="entry name" value="BASIC AMINO ACID ANTIPORTER YFCC-RELATED"/>
    <property type="match status" value="1"/>
</dbReference>
<evidence type="ECO:0000256" key="2">
    <source>
        <dbReference type="ARBA" id="ARBA00022475"/>
    </source>
</evidence>
<keyword evidence="3 6" id="KW-0812">Transmembrane</keyword>
<accession>A0ABM6JU40</accession>
<evidence type="ECO:0000256" key="5">
    <source>
        <dbReference type="ARBA" id="ARBA00023136"/>
    </source>
</evidence>
<dbReference type="Proteomes" id="UP000192486">
    <property type="component" value="Chromosome"/>
</dbReference>
<dbReference type="InterPro" id="IPR018385">
    <property type="entry name" value="C4_dicarb_anaerob_car-like"/>
</dbReference>
<feature type="transmembrane region" description="Helical" evidence="6">
    <location>
        <begin position="71"/>
        <end position="99"/>
    </location>
</feature>
<dbReference type="InterPro" id="IPR051679">
    <property type="entry name" value="DASS-Related_Transporters"/>
</dbReference>
<feature type="transmembrane region" description="Helical" evidence="6">
    <location>
        <begin position="120"/>
        <end position="137"/>
    </location>
</feature>
<feature type="transmembrane region" description="Helical" evidence="6">
    <location>
        <begin position="202"/>
        <end position="221"/>
    </location>
</feature>
<evidence type="ECO:0000256" key="4">
    <source>
        <dbReference type="ARBA" id="ARBA00022989"/>
    </source>
</evidence>
<feature type="transmembrane region" description="Helical" evidence="6">
    <location>
        <begin position="445"/>
        <end position="466"/>
    </location>
</feature>
<feature type="transmembrane region" description="Helical" evidence="6">
    <location>
        <begin position="320"/>
        <end position="338"/>
    </location>
</feature>
<evidence type="ECO:0000313" key="8">
    <source>
        <dbReference type="Proteomes" id="UP000192486"/>
    </source>
</evidence>
<dbReference type="Pfam" id="PF03606">
    <property type="entry name" value="DcuC"/>
    <property type="match status" value="1"/>
</dbReference>
<evidence type="ECO:0000313" key="7">
    <source>
        <dbReference type="EMBL" id="ARF13603.1"/>
    </source>
</evidence>
<reference evidence="7 8" key="1">
    <citation type="submission" date="2016-04" db="EMBL/GenBank/DDBJ databases">
        <title>Comparative Genomics and Epigenetics of Sporosarcina ureae.</title>
        <authorList>
            <person name="Oliver A.S."/>
            <person name="Cooper K.K."/>
        </authorList>
    </citation>
    <scope>NUCLEOTIDE SEQUENCE [LARGE SCALE GENOMIC DNA]</scope>
    <source>
        <strain evidence="7 8">S204</strain>
    </source>
</reference>
<feature type="transmembrane region" description="Helical" evidence="6">
    <location>
        <begin position="291"/>
        <end position="308"/>
    </location>
</feature>
<comment type="subcellular location">
    <subcellularLocation>
        <location evidence="1">Cell membrane</location>
        <topology evidence="1">Multi-pass membrane protein</topology>
    </subcellularLocation>
</comment>
<evidence type="ECO:0000256" key="1">
    <source>
        <dbReference type="ARBA" id="ARBA00004651"/>
    </source>
</evidence>
<dbReference type="RefSeq" id="WP_029055085.1">
    <property type="nucleotide sequence ID" value="NZ_CP015108.1"/>
</dbReference>
<proteinExistence type="predicted"/>
<dbReference type="EMBL" id="CP015108">
    <property type="protein sequence ID" value="ARF13603.1"/>
    <property type="molecule type" value="Genomic_DNA"/>
</dbReference>
<keyword evidence="2" id="KW-1003">Cell membrane</keyword>
<keyword evidence="8" id="KW-1185">Reference proteome</keyword>
<keyword evidence="4 6" id="KW-1133">Transmembrane helix</keyword>
<evidence type="ECO:0000256" key="3">
    <source>
        <dbReference type="ARBA" id="ARBA00022692"/>
    </source>
</evidence>
<feature type="transmembrane region" description="Helical" evidence="6">
    <location>
        <begin position="262"/>
        <end position="279"/>
    </location>
</feature>
<sequence length="469" mass="50826">MKESEVKREKKKFSMPHIFVILFMIIILASLASYIVPAGEYERVTMEDGREVIDPNTFELVERTPVGLFDFMFAVPTGLIETAEIIFGVLMIGGMFAVIERTGIISIGVGKLANMFSNRGLWVIPILMIPFAIITTFTGQVELSLIYLPAILPLMLKLGFDKVTAAGTVLVATISGFTVALTSPANLGVSQTVSQLPLYSGMGYRIVILAIILLVGIGFVVRYAKKVRSHPELSFTYDASDLTQNEAVLVTDEKKATTRQKLASVVVLIAFGVLLWGLFEHSWYFRELSGLYILTGVVVGLVGGLGVSQISESFIEGFKNILLGALVVGVARGVAVVLNDGNIMDTITYAAGNLVAAMPSSVTATIMLVVQGLLNFLIPSGSGQAMVTMPIMSGLADLSGVSRQTAVLAFLFGDGFSNIFYPTSGYFMAALAIAGIQWTKWVKFIWPLLLIWYGLAIVFLFIAQFINYS</sequence>
<feature type="transmembrane region" description="Helical" evidence="6">
    <location>
        <begin position="419"/>
        <end position="438"/>
    </location>
</feature>
<organism evidence="7 8">
    <name type="scientific">Sporosarcina ureae</name>
    <dbReference type="NCBI Taxonomy" id="1571"/>
    <lineage>
        <taxon>Bacteria</taxon>
        <taxon>Bacillati</taxon>
        <taxon>Bacillota</taxon>
        <taxon>Bacilli</taxon>
        <taxon>Bacillales</taxon>
        <taxon>Caryophanaceae</taxon>
        <taxon>Sporosarcina</taxon>
    </lineage>
</organism>
<name>A0ABM6JU40_SPOUR</name>
<dbReference type="PANTHER" id="PTHR43652">
    <property type="entry name" value="BASIC AMINO ACID ANTIPORTER YFCC-RELATED"/>
    <property type="match status" value="1"/>
</dbReference>